<dbReference type="InterPro" id="IPR049492">
    <property type="entry name" value="BD-FAE-like_dom"/>
</dbReference>
<keyword evidence="4" id="KW-1185">Reference proteome</keyword>
<proteinExistence type="predicted"/>
<comment type="caution">
    <text evidence="3">The sequence shown here is derived from an EMBL/GenBank/DDBJ whole genome shotgun (WGS) entry which is preliminary data.</text>
</comment>
<dbReference type="Proteomes" id="UP000735205">
    <property type="component" value="Unassembled WGS sequence"/>
</dbReference>
<sequence>MLRLTEEGYAVASMNYCLVSEKNYSFPKQIAEVRAVLHALKEGAQKWRLDTNRFYLAGESSGAQLALLTTASVSAGVKVGYEDGLEDGLEDLPVIQKVIASYGPYEFDRFKEQFEAAEIQPKYAESGSQNSFEGLALAGHQVNENPVGVSQGNPANYFTEAMPELFAMAGLADQVVPYQQSMEMVERYENMTGKKAKTYWLEGGHHGIRDFDNEKVYQMKIAFLNA</sequence>
<dbReference type="InterPro" id="IPR050300">
    <property type="entry name" value="GDXG_lipolytic_enzyme"/>
</dbReference>
<evidence type="ECO:0000256" key="1">
    <source>
        <dbReference type="ARBA" id="ARBA00022801"/>
    </source>
</evidence>
<evidence type="ECO:0000313" key="3">
    <source>
        <dbReference type="EMBL" id="MBS9336648.1"/>
    </source>
</evidence>
<evidence type="ECO:0000313" key="4">
    <source>
        <dbReference type="Proteomes" id="UP000735205"/>
    </source>
</evidence>
<dbReference type="EMBL" id="JAAMFJ010000002">
    <property type="protein sequence ID" value="MBS9336648.1"/>
    <property type="molecule type" value="Genomic_DNA"/>
</dbReference>
<name>A0ABS5QTX1_9LACO</name>
<keyword evidence="1" id="KW-0378">Hydrolase</keyword>
<dbReference type="Gene3D" id="3.40.50.1820">
    <property type="entry name" value="alpha/beta hydrolase"/>
    <property type="match status" value="1"/>
</dbReference>
<accession>A0ABS5QTX1</accession>
<dbReference type="SUPFAM" id="SSF53474">
    <property type="entry name" value="alpha/beta-Hydrolases"/>
    <property type="match status" value="1"/>
</dbReference>
<feature type="domain" description="BD-FAE-like" evidence="2">
    <location>
        <begin position="3"/>
        <end position="186"/>
    </location>
</feature>
<reference evidence="3 4" key="1">
    <citation type="submission" date="2020-02" db="EMBL/GenBank/DDBJ databases">
        <title>Fructobacillus sp. isolated from paper mulberry of Taiwan.</title>
        <authorList>
            <person name="Lin S.-T."/>
        </authorList>
    </citation>
    <scope>NUCLEOTIDE SEQUENCE [LARGE SCALE GENOMIC DNA]</scope>
    <source>
        <strain evidence="3 4">M1-21</strain>
    </source>
</reference>
<evidence type="ECO:0000259" key="2">
    <source>
        <dbReference type="Pfam" id="PF20434"/>
    </source>
</evidence>
<organism evidence="3 4">
    <name type="scientific">Fructobacillus papyrifericola</name>
    <dbReference type="NCBI Taxonomy" id="2713172"/>
    <lineage>
        <taxon>Bacteria</taxon>
        <taxon>Bacillati</taxon>
        <taxon>Bacillota</taxon>
        <taxon>Bacilli</taxon>
        <taxon>Lactobacillales</taxon>
        <taxon>Lactobacillaceae</taxon>
        <taxon>Fructobacillus</taxon>
    </lineage>
</organism>
<dbReference type="Pfam" id="PF20434">
    <property type="entry name" value="BD-FAE"/>
    <property type="match status" value="1"/>
</dbReference>
<gene>
    <name evidence="3" type="ORF">G6R28_05335</name>
</gene>
<dbReference type="InterPro" id="IPR029058">
    <property type="entry name" value="AB_hydrolase_fold"/>
</dbReference>
<dbReference type="RefSeq" id="WP_213793199.1">
    <property type="nucleotide sequence ID" value="NZ_JAAMFJ010000002.1"/>
</dbReference>
<dbReference type="PANTHER" id="PTHR48081">
    <property type="entry name" value="AB HYDROLASE SUPERFAMILY PROTEIN C4A8.06C"/>
    <property type="match status" value="1"/>
</dbReference>
<protein>
    <submittedName>
        <fullName evidence="3">Prolyl oligopeptidase family serine peptidase</fullName>
    </submittedName>
</protein>